<dbReference type="GO" id="GO:0005886">
    <property type="term" value="C:plasma membrane"/>
    <property type="evidence" value="ECO:0007669"/>
    <property type="project" value="UniProtKB-SubCell"/>
</dbReference>
<dbReference type="Proteomes" id="UP000008792">
    <property type="component" value="Unassembled WGS sequence"/>
</dbReference>
<comment type="subcellular location">
    <subcellularLocation>
        <location evidence="1 6">Cell membrane</location>
        <topology evidence="1 6">Multi-pass membrane protein</topology>
    </subcellularLocation>
</comment>
<evidence type="ECO:0000256" key="6">
    <source>
        <dbReference type="RuleBase" id="RU363108"/>
    </source>
</evidence>
<reference evidence="7 8" key="1">
    <citation type="journal article" date="2007" name="Nature">
        <title>Evolution of genes and genomes on the Drosophila phylogeny.</title>
        <authorList>
            <consortium name="Drosophila 12 Genomes Consortium"/>
            <person name="Clark A.G."/>
            <person name="Eisen M.B."/>
            <person name="Smith D.R."/>
            <person name="Bergman C.M."/>
            <person name="Oliver B."/>
            <person name="Markow T.A."/>
            <person name="Kaufman T.C."/>
            <person name="Kellis M."/>
            <person name="Gelbart W."/>
            <person name="Iyer V.N."/>
            <person name="Pollard D.A."/>
            <person name="Sackton T.B."/>
            <person name="Larracuente A.M."/>
            <person name="Singh N.D."/>
            <person name="Abad J.P."/>
            <person name="Abt D.N."/>
            <person name="Adryan B."/>
            <person name="Aguade M."/>
            <person name="Akashi H."/>
            <person name="Anderson W.W."/>
            <person name="Aquadro C.F."/>
            <person name="Ardell D.H."/>
            <person name="Arguello R."/>
            <person name="Artieri C.G."/>
            <person name="Barbash D.A."/>
            <person name="Barker D."/>
            <person name="Barsanti P."/>
            <person name="Batterham P."/>
            <person name="Batzoglou S."/>
            <person name="Begun D."/>
            <person name="Bhutkar A."/>
            <person name="Blanco E."/>
            <person name="Bosak S.A."/>
            <person name="Bradley R.K."/>
            <person name="Brand A.D."/>
            <person name="Brent M.R."/>
            <person name="Brooks A.N."/>
            <person name="Brown R.H."/>
            <person name="Butlin R.K."/>
            <person name="Caggese C."/>
            <person name="Calvi B.R."/>
            <person name="Bernardo de Carvalho A."/>
            <person name="Caspi A."/>
            <person name="Castrezana S."/>
            <person name="Celniker S.E."/>
            <person name="Chang J.L."/>
            <person name="Chapple C."/>
            <person name="Chatterji S."/>
            <person name="Chinwalla A."/>
            <person name="Civetta A."/>
            <person name="Clifton S.W."/>
            <person name="Comeron J.M."/>
            <person name="Costello J.C."/>
            <person name="Coyne J.A."/>
            <person name="Daub J."/>
            <person name="David R.G."/>
            <person name="Delcher A.L."/>
            <person name="Delehaunty K."/>
            <person name="Do C.B."/>
            <person name="Ebling H."/>
            <person name="Edwards K."/>
            <person name="Eickbush T."/>
            <person name="Evans J.D."/>
            <person name="Filipski A."/>
            <person name="Findeiss S."/>
            <person name="Freyhult E."/>
            <person name="Fulton L."/>
            <person name="Fulton R."/>
            <person name="Garcia A.C."/>
            <person name="Gardiner A."/>
            <person name="Garfield D.A."/>
            <person name="Garvin B.E."/>
            <person name="Gibson G."/>
            <person name="Gilbert D."/>
            <person name="Gnerre S."/>
            <person name="Godfrey J."/>
            <person name="Good R."/>
            <person name="Gotea V."/>
            <person name="Gravely B."/>
            <person name="Greenberg A.J."/>
            <person name="Griffiths-Jones S."/>
            <person name="Gross S."/>
            <person name="Guigo R."/>
            <person name="Gustafson E.A."/>
            <person name="Haerty W."/>
            <person name="Hahn M.W."/>
            <person name="Halligan D.L."/>
            <person name="Halpern A.L."/>
            <person name="Halter G.M."/>
            <person name="Han M.V."/>
            <person name="Heger A."/>
            <person name="Hillier L."/>
            <person name="Hinrichs A.S."/>
            <person name="Holmes I."/>
            <person name="Hoskins R.A."/>
            <person name="Hubisz M.J."/>
            <person name="Hultmark D."/>
            <person name="Huntley M.A."/>
            <person name="Jaffe D.B."/>
            <person name="Jagadeeshan S."/>
            <person name="Jeck W.R."/>
            <person name="Johnson J."/>
            <person name="Jones C.D."/>
            <person name="Jordan W.C."/>
            <person name="Karpen G.H."/>
            <person name="Kataoka E."/>
            <person name="Keightley P.D."/>
            <person name="Kheradpour P."/>
            <person name="Kirkness E.F."/>
            <person name="Koerich L.B."/>
            <person name="Kristiansen K."/>
            <person name="Kudrna D."/>
            <person name="Kulathinal R.J."/>
            <person name="Kumar S."/>
            <person name="Kwok R."/>
            <person name="Lander E."/>
            <person name="Langley C.H."/>
            <person name="Lapoint R."/>
            <person name="Lazzaro B.P."/>
            <person name="Lee S.J."/>
            <person name="Levesque L."/>
            <person name="Li R."/>
            <person name="Lin C.F."/>
            <person name="Lin M.F."/>
            <person name="Lindblad-Toh K."/>
            <person name="Llopart A."/>
            <person name="Long M."/>
            <person name="Low L."/>
            <person name="Lozovsky E."/>
            <person name="Lu J."/>
            <person name="Luo M."/>
            <person name="Machado C.A."/>
            <person name="Makalowski W."/>
            <person name="Marzo M."/>
            <person name="Matsuda M."/>
            <person name="Matzkin L."/>
            <person name="McAllister B."/>
            <person name="McBride C.S."/>
            <person name="McKernan B."/>
            <person name="McKernan K."/>
            <person name="Mendez-Lago M."/>
            <person name="Minx P."/>
            <person name="Mollenhauer M.U."/>
            <person name="Montooth K."/>
            <person name="Mount S.M."/>
            <person name="Mu X."/>
            <person name="Myers E."/>
            <person name="Negre B."/>
            <person name="Newfeld S."/>
            <person name="Nielsen R."/>
            <person name="Noor M.A."/>
            <person name="O'Grady P."/>
            <person name="Pachter L."/>
            <person name="Papaceit M."/>
            <person name="Parisi M.J."/>
            <person name="Parisi M."/>
            <person name="Parts L."/>
            <person name="Pedersen J.S."/>
            <person name="Pesole G."/>
            <person name="Phillippy A.M."/>
            <person name="Ponting C.P."/>
            <person name="Pop M."/>
            <person name="Porcelli D."/>
            <person name="Powell J.R."/>
            <person name="Prohaska S."/>
            <person name="Pruitt K."/>
            <person name="Puig M."/>
            <person name="Quesneville H."/>
            <person name="Ram K.R."/>
            <person name="Rand D."/>
            <person name="Rasmussen M.D."/>
            <person name="Reed L.K."/>
            <person name="Reenan R."/>
            <person name="Reily A."/>
            <person name="Remington K.A."/>
            <person name="Rieger T.T."/>
            <person name="Ritchie M.G."/>
            <person name="Robin C."/>
            <person name="Rogers Y.H."/>
            <person name="Rohde C."/>
            <person name="Rozas J."/>
            <person name="Rubenfield M.J."/>
            <person name="Ruiz A."/>
            <person name="Russo S."/>
            <person name="Salzberg S.L."/>
            <person name="Sanchez-Gracia A."/>
            <person name="Saranga D.J."/>
            <person name="Sato H."/>
            <person name="Schaeffer S.W."/>
            <person name="Schatz M.C."/>
            <person name="Schlenke T."/>
            <person name="Schwartz R."/>
            <person name="Segarra C."/>
            <person name="Singh R.S."/>
            <person name="Sirot L."/>
            <person name="Sirota M."/>
            <person name="Sisneros N.B."/>
            <person name="Smith C.D."/>
            <person name="Smith T.F."/>
            <person name="Spieth J."/>
            <person name="Stage D.E."/>
            <person name="Stark A."/>
            <person name="Stephan W."/>
            <person name="Strausberg R.L."/>
            <person name="Strempel S."/>
            <person name="Sturgill D."/>
            <person name="Sutton G."/>
            <person name="Sutton G.G."/>
            <person name="Tao W."/>
            <person name="Teichmann S."/>
            <person name="Tobari Y.N."/>
            <person name="Tomimura Y."/>
            <person name="Tsolas J.M."/>
            <person name="Valente V.L."/>
            <person name="Venter E."/>
            <person name="Venter J.C."/>
            <person name="Vicario S."/>
            <person name="Vieira F.G."/>
            <person name="Vilella A.J."/>
            <person name="Villasante A."/>
            <person name="Walenz B."/>
            <person name="Wang J."/>
            <person name="Wasserman M."/>
            <person name="Watts T."/>
            <person name="Wilson D."/>
            <person name="Wilson R.K."/>
            <person name="Wing R.A."/>
            <person name="Wolfner M.F."/>
            <person name="Wong A."/>
            <person name="Wong G.K."/>
            <person name="Wu C.I."/>
            <person name="Wu G."/>
            <person name="Yamamoto D."/>
            <person name="Yang H.P."/>
            <person name="Yang S.P."/>
            <person name="Yorke J.A."/>
            <person name="Yoshida K."/>
            <person name="Zdobnov E."/>
            <person name="Zhang P."/>
            <person name="Zhang Y."/>
            <person name="Zimin A.V."/>
            <person name="Baldwin J."/>
            <person name="Abdouelleil A."/>
            <person name="Abdulkadir J."/>
            <person name="Abebe A."/>
            <person name="Abera B."/>
            <person name="Abreu J."/>
            <person name="Acer S.C."/>
            <person name="Aftuck L."/>
            <person name="Alexander A."/>
            <person name="An P."/>
            <person name="Anderson E."/>
            <person name="Anderson S."/>
            <person name="Arachi H."/>
            <person name="Azer M."/>
            <person name="Bachantsang P."/>
            <person name="Barry A."/>
            <person name="Bayul T."/>
            <person name="Berlin A."/>
            <person name="Bessette D."/>
            <person name="Bloom T."/>
            <person name="Blye J."/>
            <person name="Boguslavskiy L."/>
            <person name="Bonnet C."/>
            <person name="Boukhgalter B."/>
            <person name="Bourzgui I."/>
            <person name="Brown A."/>
            <person name="Cahill P."/>
            <person name="Channer S."/>
            <person name="Cheshatsang Y."/>
            <person name="Chuda L."/>
            <person name="Citroen M."/>
            <person name="Collymore A."/>
            <person name="Cooke P."/>
            <person name="Costello M."/>
            <person name="D'Aco K."/>
            <person name="Daza R."/>
            <person name="De Haan G."/>
            <person name="DeGray S."/>
            <person name="DeMaso C."/>
            <person name="Dhargay N."/>
            <person name="Dooley K."/>
            <person name="Dooley E."/>
            <person name="Doricent M."/>
            <person name="Dorje P."/>
            <person name="Dorjee K."/>
            <person name="Dupes A."/>
            <person name="Elong R."/>
            <person name="Falk J."/>
            <person name="Farina A."/>
            <person name="Faro S."/>
            <person name="Ferguson D."/>
            <person name="Fisher S."/>
            <person name="Foley C.D."/>
            <person name="Franke A."/>
            <person name="Friedrich D."/>
            <person name="Gadbois L."/>
            <person name="Gearin G."/>
            <person name="Gearin C.R."/>
            <person name="Giannoukos G."/>
            <person name="Goode T."/>
            <person name="Graham J."/>
            <person name="Grandbois E."/>
            <person name="Grewal S."/>
            <person name="Gyaltsen K."/>
            <person name="Hafez N."/>
            <person name="Hagos B."/>
            <person name="Hall J."/>
            <person name="Henson C."/>
            <person name="Hollinger A."/>
            <person name="Honan T."/>
            <person name="Huard M.D."/>
            <person name="Hughes L."/>
            <person name="Hurhula B."/>
            <person name="Husby M.E."/>
            <person name="Kamat A."/>
            <person name="Kanga B."/>
            <person name="Kashin S."/>
            <person name="Khazanovich D."/>
            <person name="Kisner P."/>
            <person name="Lance K."/>
            <person name="Lara M."/>
            <person name="Lee W."/>
            <person name="Lennon N."/>
            <person name="Letendre F."/>
            <person name="LeVine R."/>
            <person name="Lipovsky A."/>
            <person name="Liu X."/>
            <person name="Liu J."/>
            <person name="Liu S."/>
            <person name="Lokyitsang T."/>
            <person name="Lokyitsang Y."/>
            <person name="Lubonja R."/>
            <person name="Lui A."/>
            <person name="MacDonald P."/>
            <person name="Magnisalis V."/>
            <person name="Maru K."/>
            <person name="Matthews C."/>
            <person name="McCusker W."/>
            <person name="McDonough S."/>
            <person name="Mehta T."/>
            <person name="Meldrim J."/>
            <person name="Meneus L."/>
            <person name="Mihai O."/>
            <person name="Mihalev A."/>
            <person name="Mihova T."/>
            <person name="Mittelman R."/>
            <person name="Mlenga V."/>
            <person name="Montmayeur A."/>
            <person name="Mulrain L."/>
            <person name="Navidi A."/>
            <person name="Naylor J."/>
            <person name="Negash T."/>
            <person name="Nguyen T."/>
            <person name="Nguyen N."/>
            <person name="Nicol R."/>
            <person name="Norbu C."/>
            <person name="Norbu N."/>
            <person name="Novod N."/>
            <person name="O'Neill B."/>
            <person name="Osman S."/>
            <person name="Markiewicz E."/>
            <person name="Oyono O.L."/>
            <person name="Patti C."/>
            <person name="Phunkhang P."/>
            <person name="Pierre F."/>
            <person name="Priest M."/>
            <person name="Raghuraman S."/>
            <person name="Rege F."/>
            <person name="Reyes R."/>
            <person name="Rise C."/>
            <person name="Rogov P."/>
            <person name="Ross K."/>
            <person name="Ryan E."/>
            <person name="Settipalli S."/>
            <person name="Shea T."/>
            <person name="Sherpa N."/>
            <person name="Shi L."/>
            <person name="Shih D."/>
            <person name="Sparrow T."/>
            <person name="Spaulding J."/>
            <person name="Stalker J."/>
            <person name="Stange-Thomann N."/>
            <person name="Stavropoulos S."/>
            <person name="Stone C."/>
            <person name="Strader C."/>
            <person name="Tesfaye S."/>
            <person name="Thomson T."/>
            <person name="Thoulutsang Y."/>
            <person name="Thoulutsang D."/>
            <person name="Topham K."/>
            <person name="Topping I."/>
            <person name="Tsamla T."/>
            <person name="Vassiliev H."/>
            <person name="Vo A."/>
            <person name="Wangchuk T."/>
            <person name="Wangdi T."/>
            <person name="Weiand M."/>
            <person name="Wilkinson J."/>
            <person name="Wilson A."/>
            <person name="Yadav S."/>
            <person name="Young G."/>
            <person name="Yu Q."/>
            <person name="Zembek L."/>
            <person name="Zhong D."/>
            <person name="Zimmer A."/>
            <person name="Zwirko Z."/>
            <person name="Jaffe D.B."/>
            <person name="Alvarez P."/>
            <person name="Brockman W."/>
            <person name="Butler J."/>
            <person name="Chin C."/>
            <person name="Gnerre S."/>
            <person name="Grabherr M."/>
            <person name="Kleber M."/>
            <person name="Mauceli E."/>
            <person name="MacCallum I."/>
        </authorList>
    </citation>
    <scope>NUCLEOTIDE SEQUENCE [LARGE SCALE GENOMIC DNA]</scope>
    <source>
        <strain evidence="8">Tucson 15010-1051.87</strain>
    </source>
</reference>
<feature type="transmembrane region" description="Helical" evidence="6">
    <location>
        <begin position="195"/>
        <end position="213"/>
    </location>
</feature>
<proteinExistence type="inferred from homology"/>
<dbReference type="FunCoup" id="B4M026">
    <property type="interactions" value="10"/>
</dbReference>
<feature type="transmembrane region" description="Helical" evidence="6">
    <location>
        <begin position="39"/>
        <end position="60"/>
    </location>
</feature>
<feature type="transmembrane region" description="Helical" evidence="6">
    <location>
        <begin position="268"/>
        <end position="287"/>
    </location>
</feature>
<accession>B4M026</accession>
<evidence type="ECO:0000256" key="2">
    <source>
        <dbReference type="ARBA" id="ARBA00022475"/>
    </source>
</evidence>
<dbReference type="InterPro" id="IPR013604">
    <property type="entry name" value="7TM_chemorcpt"/>
</dbReference>
<feature type="transmembrane region" description="Helical" evidence="6">
    <location>
        <begin position="154"/>
        <end position="175"/>
    </location>
</feature>
<gene>
    <name evidence="7" type="primary">Dvir\GJ22630</name>
    <name evidence="7" type="ORF">Dvir_GJ22630</name>
</gene>
<organism evidence="7 8">
    <name type="scientific">Drosophila virilis</name>
    <name type="common">Fruit fly</name>
    <dbReference type="NCBI Taxonomy" id="7244"/>
    <lineage>
        <taxon>Eukaryota</taxon>
        <taxon>Metazoa</taxon>
        <taxon>Ecdysozoa</taxon>
        <taxon>Arthropoda</taxon>
        <taxon>Hexapoda</taxon>
        <taxon>Insecta</taxon>
        <taxon>Pterygota</taxon>
        <taxon>Neoptera</taxon>
        <taxon>Endopterygota</taxon>
        <taxon>Diptera</taxon>
        <taxon>Brachycera</taxon>
        <taxon>Muscomorpha</taxon>
        <taxon>Ephydroidea</taxon>
        <taxon>Drosophilidae</taxon>
        <taxon>Drosophila</taxon>
    </lineage>
</organism>
<dbReference type="EMBL" id="CH940650">
    <property type="protein sequence ID" value="EDW68276.1"/>
    <property type="molecule type" value="Genomic_DNA"/>
</dbReference>
<dbReference type="PhylomeDB" id="B4M026"/>
<evidence type="ECO:0000313" key="8">
    <source>
        <dbReference type="Proteomes" id="UP000008792"/>
    </source>
</evidence>
<dbReference type="OrthoDB" id="7862671at2759"/>
<name>B4M026_DROVI</name>
<feature type="transmembrane region" description="Helical" evidence="6">
    <location>
        <begin position="80"/>
        <end position="100"/>
    </location>
</feature>
<keyword evidence="6" id="KW-0807">Transducer</keyword>
<evidence type="ECO:0000256" key="3">
    <source>
        <dbReference type="ARBA" id="ARBA00022692"/>
    </source>
</evidence>
<sequence length="305" mass="35846">MELIWRNRSDEIEQQLERMRYILRVQFGHKVNLVRLCRYCNIIYSLLLICCLTLFLLTIYNHVVTDTALLLFYAIYSEAVLLMRLSNFTLYAVLILVFYMELREVSFRLILELDKTRFEVWSLRRLSLERLAMVQHLHGLLWNTVRSIERNFELSLVIVMLKYFVDTSVLPYWILVNRHNHINISTTYYCATEEICKLMGLFVASFICTRCALLQRQLRSIFHGLTTDRQNAQLNADLYRISGQLGQERFEFSAGGLMVINNETLGKFIFGMVSYIIICIQFRLTMISKSPAEAVENFVTDAQLP</sequence>
<comment type="similarity">
    <text evidence="6">Belongs to the insect chemoreceptor superfamily. Gustatory receptor (GR) family.</text>
</comment>
<comment type="caution">
    <text evidence="6">Lacks conserved residue(s) required for the propagation of feature annotation.</text>
</comment>
<evidence type="ECO:0000256" key="4">
    <source>
        <dbReference type="ARBA" id="ARBA00022989"/>
    </source>
</evidence>
<dbReference type="Pfam" id="PF08395">
    <property type="entry name" value="7tm_7"/>
    <property type="match status" value="1"/>
</dbReference>
<evidence type="ECO:0000256" key="5">
    <source>
        <dbReference type="ARBA" id="ARBA00023136"/>
    </source>
</evidence>
<dbReference type="AlphaFoldDB" id="B4M026"/>
<dbReference type="InParanoid" id="B4M026"/>
<keyword evidence="8" id="KW-1185">Reference proteome</keyword>
<dbReference type="GO" id="GO:0050909">
    <property type="term" value="P:sensory perception of taste"/>
    <property type="evidence" value="ECO:0007669"/>
    <property type="project" value="InterPro"/>
</dbReference>
<dbReference type="OMA" id="FAYISTE"/>
<keyword evidence="3 6" id="KW-0812">Transmembrane</keyword>
<keyword evidence="5 6" id="KW-0472">Membrane</keyword>
<dbReference type="eggNOG" id="ENOG502T6P4">
    <property type="taxonomic scope" value="Eukaryota"/>
</dbReference>
<keyword evidence="6" id="KW-0675">Receptor</keyword>
<keyword evidence="4 6" id="KW-1133">Transmembrane helix</keyword>
<protein>
    <recommendedName>
        <fullName evidence="6">Gustatory receptor</fullName>
    </recommendedName>
</protein>
<comment type="function">
    <text evidence="6">Gustatory receptor which mediates acceptance or avoidance behavior, depending on its substrates.</text>
</comment>
<keyword evidence="2 6" id="KW-1003">Cell membrane</keyword>
<dbReference type="GO" id="GO:0007165">
    <property type="term" value="P:signal transduction"/>
    <property type="evidence" value="ECO:0007669"/>
    <property type="project" value="UniProtKB-KW"/>
</dbReference>
<evidence type="ECO:0000256" key="1">
    <source>
        <dbReference type="ARBA" id="ARBA00004651"/>
    </source>
</evidence>
<dbReference type="HOGENOM" id="CLU_058302_0_0_1"/>
<evidence type="ECO:0000313" key="7">
    <source>
        <dbReference type="EMBL" id="EDW68276.1"/>
    </source>
</evidence>